<dbReference type="EMBL" id="FMAR01000001">
    <property type="protein sequence ID" value="SCB73392.1"/>
    <property type="molecule type" value="Genomic_DNA"/>
</dbReference>
<dbReference type="SUPFAM" id="SSF52266">
    <property type="entry name" value="SGNH hydrolase"/>
    <property type="match status" value="1"/>
</dbReference>
<reference evidence="1 2" key="1">
    <citation type="submission" date="2016-08" db="EMBL/GenBank/DDBJ databases">
        <authorList>
            <person name="Seilhamer J.J."/>
        </authorList>
    </citation>
    <scope>NUCLEOTIDE SEQUENCE [LARGE SCALE GENOMIC DNA]</scope>
    <source>
        <strain evidence="1 2">A37T2</strain>
    </source>
</reference>
<organism evidence="1 2">
    <name type="scientific">Chitinophaga costaii</name>
    <dbReference type="NCBI Taxonomy" id="1335309"/>
    <lineage>
        <taxon>Bacteria</taxon>
        <taxon>Pseudomonadati</taxon>
        <taxon>Bacteroidota</taxon>
        <taxon>Chitinophagia</taxon>
        <taxon>Chitinophagales</taxon>
        <taxon>Chitinophagaceae</taxon>
        <taxon>Chitinophaga</taxon>
    </lineage>
</organism>
<dbReference type="GO" id="GO:0016788">
    <property type="term" value="F:hydrolase activity, acting on ester bonds"/>
    <property type="evidence" value="ECO:0007669"/>
    <property type="project" value="UniProtKB-ARBA"/>
</dbReference>
<protein>
    <submittedName>
        <fullName evidence="1">Uncharacterized protein</fullName>
    </submittedName>
</protein>
<dbReference type="RefSeq" id="WP_089707901.1">
    <property type="nucleotide sequence ID" value="NZ_FMAR01000001.1"/>
</dbReference>
<evidence type="ECO:0000313" key="2">
    <source>
        <dbReference type="Proteomes" id="UP000242818"/>
    </source>
</evidence>
<gene>
    <name evidence="1" type="ORF">GA0116948_101100</name>
</gene>
<dbReference type="SUPFAM" id="SSF48452">
    <property type="entry name" value="TPR-like"/>
    <property type="match status" value="1"/>
</dbReference>
<accession>A0A1C3YTP5</accession>
<sequence>MQQDFRPSAALKPLASELAALMSKGDINNERMKELIAVFSETPPVPARTPLKPASEPAATGNHIGIWQEKPAADGIHYYRDIALQVDWSQWAYVHHIKPKSEKRRILLLGESVARGYLYDPYYNVAIELEAILNESAELHNNVEVIDLARISQTLGGLTALVNSCGKLEPDLVIIFAGNNWMQQLQELLLSMPLASRTEILHTLKSKGLGGIRELVENGSLSKSDKLFESIRESFIAHQVPVLLIVPEFNLQDWRSNDIENSLAQVSGEAGIAWLKARGDAAQARTRQDHEAWLAAVSEMLRLDPLNALGHEWLGDYYVATSNWNAAREAFETARDLVIYRGSNFTPRCNGFMREKMLYAAAKNGMQVVDLPALFKSTLTAGIPNRSLFLDYCHLSVEGIKTAMRFTAQKVLSLLAGVNKPLEAIPASAVTPASQVQAIAHFGAAIHNAHFGQSKELVQYHCKKSIGHSGSVVEVIKNFIDFSARETATIFCSAFEDVIVEGGMRQYEGGLKLAHERQRKLLDIPLAGILATELTAAQPNALEQLADLWVSEHGVGAAPVELTSFTYSTNNYNEFTMSPRRNYYQSRTLASTFHFIAKNEHEPHRCTLTFRTPHACGREVEIYLNDDTTPVYATVANSAWKHVVFNLPGNAVGRAANVIKVRWPVPFPELDAAAAGSLEAALSLIYPVFGEVFSFTVQTIQ</sequence>
<name>A0A1C3YTP5_9BACT</name>
<dbReference type="AlphaFoldDB" id="A0A1C3YTP5"/>
<dbReference type="Proteomes" id="UP000242818">
    <property type="component" value="Unassembled WGS sequence"/>
</dbReference>
<dbReference type="Gene3D" id="3.40.50.1110">
    <property type="entry name" value="SGNH hydrolase"/>
    <property type="match status" value="1"/>
</dbReference>
<dbReference type="OrthoDB" id="9046326at2"/>
<evidence type="ECO:0000313" key="1">
    <source>
        <dbReference type="EMBL" id="SCB73392.1"/>
    </source>
</evidence>
<dbReference type="InterPro" id="IPR036514">
    <property type="entry name" value="SGNH_hydro_sf"/>
</dbReference>
<keyword evidence="2" id="KW-1185">Reference proteome</keyword>
<dbReference type="InterPro" id="IPR011990">
    <property type="entry name" value="TPR-like_helical_dom_sf"/>
</dbReference>
<proteinExistence type="predicted"/>
<dbReference type="STRING" id="1335309.GA0116948_101100"/>